<evidence type="ECO:0000256" key="1">
    <source>
        <dbReference type="SAM" id="MobiDB-lite"/>
    </source>
</evidence>
<evidence type="ECO:0000313" key="2">
    <source>
        <dbReference type="EMBL" id="GIG80063.1"/>
    </source>
</evidence>
<protein>
    <submittedName>
        <fullName evidence="2">Uncharacterized protein</fullName>
    </submittedName>
</protein>
<feature type="compositionally biased region" description="Basic residues" evidence="1">
    <location>
        <begin position="10"/>
        <end position="20"/>
    </location>
</feature>
<feature type="region of interest" description="Disordered" evidence="1">
    <location>
        <begin position="1"/>
        <end position="28"/>
    </location>
</feature>
<proteinExistence type="predicted"/>
<reference evidence="2 3" key="1">
    <citation type="submission" date="2021-01" db="EMBL/GenBank/DDBJ databases">
        <title>Whole genome shotgun sequence of Planotetraspora kaengkrachanensis NBRC 104272.</title>
        <authorList>
            <person name="Komaki H."/>
            <person name="Tamura T."/>
        </authorList>
    </citation>
    <scope>NUCLEOTIDE SEQUENCE [LARGE SCALE GENOMIC DNA]</scope>
    <source>
        <strain evidence="2 3">NBRC 104272</strain>
    </source>
</reference>
<organism evidence="2 3">
    <name type="scientific">Planotetraspora kaengkrachanensis</name>
    <dbReference type="NCBI Taxonomy" id="575193"/>
    <lineage>
        <taxon>Bacteria</taxon>
        <taxon>Bacillati</taxon>
        <taxon>Actinomycetota</taxon>
        <taxon>Actinomycetes</taxon>
        <taxon>Streptosporangiales</taxon>
        <taxon>Streptosporangiaceae</taxon>
        <taxon>Planotetraspora</taxon>
    </lineage>
</organism>
<accession>A0A8J3LVW0</accession>
<dbReference type="AlphaFoldDB" id="A0A8J3LVW0"/>
<name>A0A8J3LVW0_9ACTN</name>
<keyword evidence="3" id="KW-1185">Reference proteome</keyword>
<dbReference type="EMBL" id="BONV01000012">
    <property type="protein sequence ID" value="GIG80063.1"/>
    <property type="molecule type" value="Genomic_DNA"/>
</dbReference>
<dbReference type="Proteomes" id="UP000630097">
    <property type="component" value="Unassembled WGS sequence"/>
</dbReference>
<gene>
    <name evidence="2" type="ORF">Pka01_31900</name>
</gene>
<evidence type="ECO:0000313" key="3">
    <source>
        <dbReference type="Proteomes" id="UP000630097"/>
    </source>
</evidence>
<sequence>MRSRQPSPRRGAHLKPKRRGAQPTPLPGRYEQLLTEYTAALQQVPLAAAPTPPACGCTWPG</sequence>
<comment type="caution">
    <text evidence="2">The sequence shown here is derived from an EMBL/GenBank/DDBJ whole genome shotgun (WGS) entry which is preliminary data.</text>
</comment>